<dbReference type="Pfam" id="PF00201">
    <property type="entry name" value="UDPGT"/>
    <property type="match status" value="1"/>
</dbReference>
<keyword evidence="14" id="KW-1185">Reference proteome</keyword>
<evidence type="ECO:0000313" key="13">
    <source>
        <dbReference type="Ensembl" id="ENSMMSP00000019487.1"/>
    </source>
</evidence>
<feature type="signal peptide" evidence="12">
    <location>
        <begin position="1"/>
        <end position="23"/>
    </location>
</feature>
<keyword evidence="8 12" id="KW-1133">Transmembrane helix</keyword>
<dbReference type="FunFam" id="3.40.50.2000:FF:000001">
    <property type="entry name" value="UDP-glucuronosyltransferase"/>
    <property type="match status" value="1"/>
</dbReference>
<evidence type="ECO:0000256" key="1">
    <source>
        <dbReference type="ARBA" id="ARBA00004389"/>
    </source>
</evidence>
<sequence length="529" mass="60448">MACLLHRVSAVVFFFALCGFALGDRLLVVPQDGSHWLSMKDIVERLSEKGHEIVVVVPEVNLLLQESKHYTRKIHPVPYAREELEARYRSFGKHHFAPRWLVTAPVAEYRTNMIVINMYFLNCQSLLRHSDTLRFLRESKFDALFTDPALPCGVILAEYLSLPSVYLFRGFPCTLENTFTRTPSPLSYVPRYYTQFSDQMTFLQRVGNFLVSYLENILLYLLYSKYEDLAGELLGRQVHLPALYRKASIWLLRYDFVFEYPRPVMPNTVLIGGSSCKKQGVLSQEFEAYVNASGEHGIVVFSLGSMVSEIPEHKAMEIADALGKIPQTVLWRYTGTPPPNLAKNTKLVKWLPQNDLLGHPKTRAFITHSGSHGVYEGICNGVPMVMMPLFGDQMDNAKRMETRGAGVTLNVLEMSSEDLENALKAVINEKSYKENIMRLSRLHKDRPIEPLDLAVFWVEFVMRHKGASHLRPAAHDLTWYQYHSLDVIGFLLAVALTVIFITFKTCAFAFRKCFGKKERAKKSHKSKTH</sequence>
<dbReference type="GO" id="GO:0015020">
    <property type="term" value="F:glucuronosyltransferase activity"/>
    <property type="evidence" value="ECO:0007669"/>
    <property type="project" value="UniProtKB-EC"/>
</dbReference>
<dbReference type="InterPro" id="IPR002213">
    <property type="entry name" value="UDP_glucos_trans"/>
</dbReference>
<protein>
    <recommendedName>
        <fullName evidence="12">UDP-glucuronosyltransferase</fullName>
        <ecNumber evidence="12">2.4.1.17</ecNumber>
    </recommendedName>
</protein>
<dbReference type="InterPro" id="IPR050271">
    <property type="entry name" value="UDP-glycosyltransferase"/>
</dbReference>
<dbReference type="GO" id="GO:0005789">
    <property type="term" value="C:endoplasmic reticulum membrane"/>
    <property type="evidence" value="ECO:0007669"/>
    <property type="project" value="UniProtKB-SubCell"/>
</dbReference>
<evidence type="ECO:0000256" key="7">
    <source>
        <dbReference type="ARBA" id="ARBA00022824"/>
    </source>
</evidence>
<dbReference type="Ensembl" id="ENSMMST00000021510.1">
    <property type="protein sequence ID" value="ENSMMSP00000019487.1"/>
    <property type="gene ID" value="ENSMMSG00000014700.1"/>
</dbReference>
<keyword evidence="6 12" id="KW-0732">Signal</keyword>
<evidence type="ECO:0000256" key="6">
    <source>
        <dbReference type="ARBA" id="ARBA00022729"/>
    </source>
</evidence>
<dbReference type="PANTHER" id="PTHR48043">
    <property type="entry name" value="EG:EG0003.4 PROTEIN-RELATED"/>
    <property type="match status" value="1"/>
</dbReference>
<evidence type="ECO:0000256" key="11">
    <source>
        <dbReference type="RuleBase" id="RU003718"/>
    </source>
</evidence>
<dbReference type="InterPro" id="IPR035595">
    <property type="entry name" value="UDP_glycos_trans_CS"/>
</dbReference>
<keyword evidence="10" id="KW-0325">Glycoprotein</keyword>
<keyword evidence="4 11" id="KW-0808">Transferase</keyword>
<dbReference type="AlphaFoldDB" id="A0A8C6DS83"/>
<reference evidence="13" key="1">
    <citation type="submission" date="2025-08" db="UniProtKB">
        <authorList>
            <consortium name="Ensembl"/>
        </authorList>
    </citation>
    <scope>IDENTIFICATION</scope>
</reference>
<name>A0A8C6DS83_MOSMO</name>
<accession>A0A8C6DS83</accession>
<dbReference type="EC" id="2.4.1.17" evidence="12"/>
<evidence type="ECO:0000256" key="8">
    <source>
        <dbReference type="ARBA" id="ARBA00022989"/>
    </source>
</evidence>
<comment type="subcellular location">
    <subcellularLocation>
        <location evidence="1">Endoplasmic reticulum membrane</location>
        <topology evidence="1">Single-pass membrane protein</topology>
    </subcellularLocation>
    <subcellularLocation>
        <location evidence="12">Membrane</location>
        <topology evidence="12">Single-pass membrane protein</topology>
    </subcellularLocation>
</comment>
<dbReference type="CDD" id="cd03784">
    <property type="entry name" value="GT1_Gtf-like"/>
    <property type="match status" value="1"/>
</dbReference>
<dbReference type="Gene3D" id="3.40.50.2000">
    <property type="entry name" value="Glycogen Phosphorylase B"/>
    <property type="match status" value="2"/>
</dbReference>
<comment type="similarity">
    <text evidence="2 11">Belongs to the UDP-glycosyltransferase family.</text>
</comment>
<evidence type="ECO:0000256" key="4">
    <source>
        <dbReference type="ARBA" id="ARBA00022679"/>
    </source>
</evidence>
<keyword evidence="7" id="KW-0256">Endoplasmic reticulum</keyword>
<feature type="transmembrane region" description="Helical" evidence="12">
    <location>
        <begin position="487"/>
        <end position="510"/>
    </location>
</feature>
<proteinExistence type="inferred from homology"/>
<dbReference type="Proteomes" id="UP000694544">
    <property type="component" value="Unplaced"/>
</dbReference>
<evidence type="ECO:0000256" key="9">
    <source>
        <dbReference type="ARBA" id="ARBA00023136"/>
    </source>
</evidence>
<dbReference type="PANTHER" id="PTHR48043:SF161">
    <property type="entry name" value="UDP GLUCURONOSYLTRANSFERASE FAMILY 1 MEMBER A1"/>
    <property type="match status" value="1"/>
</dbReference>
<dbReference type="FunFam" id="3.40.50.2000:FF:000066">
    <property type="entry name" value="UDP-glucuronosyltransferase 1-1"/>
    <property type="match status" value="1"/>
</dbReference>
<evidence type="ECO:0000256" key="3">
    <source>
        <dbReference type="ARBA" id="ARBA00022676"/>
    </source>
</evidence>
<reference evidence="13" key="2">
    <citation type="submission" date="2025-09" db="UniProtKB">
        <authorList>
            <consortium name="Ensembl"/>
        </authorList>
    </citation>
    <scope>IDENTIFICATION</scope>
</reference>
<evidence type="ECO:0000256" key="2">
    <source>
        <dbReference type="ARBA" id="ARBA00009995"/>
    </source>
</evidence>
<feature type="chain" id="PRO_5034971987" description="UDP-glucuronosyltransferase" evidence="12">
    <location>
        <begin position="24"/>
        <end position="529"/>
    </location>
</feature>
<evidence type="ECO:0000256" key="5">
    <source>
        <dbReference type="ARBA" id="ARBA00022692"/>
    </source>
</evidence>
<dbReference type="GeneTree" id="ENSGT00940000162976"/>
<evidence type="ECO:0000256" key="10">
    <source>
        <dbReference type="ARBA" id="ARBA00023180"/>
    </source>
</evidence>
<keyword evidence="5 12" id="KW-0812">Transmembrane</keyword>
<evidence type="ECO:0000313" key="14">
    <source>
        <dbReference type="Proteomes" id="UP000694544"/>
    </source>
</evidence>
<evidence type="ECO:0000256" key="12">
    <source>
        <dbReference type="RuleBase" id="RU362059"/>
    </source>
</evidence>
<keyword evidence="3 11" id="KW-0328">Glycosyltransferase</keyword>
<organism evidence="13 14">
    <name type="scientific">Moschus moschiferus</name>
    <name type="common">Siberian musk deer</name>
    <name type="synonym">Moschus sibiricus</name>
    <dbReference type="NCBI Taxonomy" id="68415"/>
    <lineage>
        <taxon>Eukaryota</taxon>
        <taxon>Metazoa</taxon>
        <taxon>Chordata</taxon>
        <taxon>Craniata</taxon>
        <taxon>Vertebrata</taxon>
        <taxon>Euteleostomi</taxon>
        <taxon>Mammalia</taxon>
        <taxon>Eutheria</taxon>
        <taxon>Laurasiatheria</taxon>
        <taxon>Artiodactyla</taxon>
        <taxon>Ruminantia</taxon>
        <taxon>Pecora</taxon>
        <taxon>Moschidae</taxon>
        <taxon>Moschus</taxon>
    </lineage>
</organism>
<keyword evidence="9 12" id="KW-0472">Membrane</keyword>
<dbReference type="SUPFAM" id="SSF53756">
    <property type="entry name" value="UDP-Glycosyltransferase/glycogen phosphorylase"/>
    <property type="match status" value="1"/>
</dbReference>
<dbReference type="PROSITE" id="PS00375">
    <property type="entry name" value="UDPGT"/>
    <property type="match status" value="1"/>
</dbReference>
<comment type="catalytic activity">
    <reaction evidence="12">
        <text>glucuronate acceptor + UDP-alpha-D-glucuronate = acceptor beta-D-glucuronoside + UDP + H(+)</text>
        <dbReference type="Rhea" id="RHEA:21032"/>
        <dbReference type="ChEBI" id="CHEBI:15378"/>
        <dbReference type="ChEBI" id="CHEBI:58052"/>
        <dbReference type="ChEBI" id="CHEBI:58223"/>
        <dbReference type="ChEBI" id="CHEBI:132367"/>
        <dbReference type="ChEBI" id="CHEBI:132368"/>
        <dbReference type="EC" id="2.4.1.17"/>
    </reaction>
</comment>